<evidence type="ECO:0000313" key="3">
    <source>
        <dbReference type="Proteomes" id="UP001139308"/>
    </source>
</evidence>
<dbReference type="Proteomes" id="UP001139308">
    <property type="component" value="Unassembled WGS sequence"/>
</dbReference>
<proteinExistence type="predicted"/>
<dbReference type="AlphaFoldDB" id="A0A9X1UN08"/>
<dbReference type="Pfam" id="PF13700">
    <property type="entry name" value="DUF4158"/>
    <property type="match status" value="1"/>
</dbReference>
<accession>A0A9X1UN08</accession>
<reference evidence="2" key="1">
    <citation type="submission" date="2022-01" db="EMBL/GenBank/DDBJ databases">
        <title>Genome sequence and assembly of Parabukholderia sp. RG36.</title>
        <authorList>
            <person name="Chhetri G."/>
        </authorList>
    </citation>
    <scope>NUCLEOTIDE SEQUENCE</scope>
    <source>
        <strain evidence="2">RG36</strain>
    </source>
</reference>
<name>A0A9X1UN08_9BURK</name>
<evidence type="ECO:0000313" key="2">
    <source>
        <dbReference type="EMBL" id="MCG5078443.1"/>
    </source>
</evidence>
<keyword evidence="3" id="KW-1185">Reference proteome</keyword>
<gene>
    <name evidence="2" type="ORF">L5014_34820</name>
</gene>
<evidence type="ECO:0000259" key="1">
    <source>
        <dbReference type="Pfam" id="PF13700"/>
    </source>
</evidence>
<sequence length="133" mass="15446">MPGLAFRYVGQHRLPSRLSEFDVERYLALTDSDIAALNERFRGDRRAGAAIQLVFLRASGRTLDHVGTLPRQLLRYIGDRLSLPIPTIASLRTLYQRYKTQYDHQVRDSRRTAQERLDDIDKLLGYFRPTPEN</sequence>
<comment type="caution">
    <text evidence="2">The sequence shown here is derived from an EMBL/GenBank/DDBJ whole genome shotgun (WGS) entry which is preliminary data.</text>
</comment>
<dbReference type="EMBL" id="JAKLJA010000060">
    <property type="protein sequence ID" value="MCG5078443.1"/>
    <property type="molecule type" value="Genomic_DNA"/>
</dbReference>
<feature type="domain" description="DUF4158" evidence="1">
    <location>
        <begin position="13"/>
        <end position="105"/>
    </location>
</feature>
<protein>
    <submittedName>
        <fullName evidence="2">DUF4158 domain-containing protein</fullName>
    </submittedName>
</protein>
<dbReference type="InterPro" id="IPR025296">
    <property type="entry name" value="DUF4158"/>
</dbReference>
<organism evidence="2 3">
    <name type="scientific">Paraburkholderia tagetis</name>
    <dbReference type="NCBI Taxonomy" id="2913261"/>
    <lineage>
        <taxon>Bacteria</taxon>
        <taxon>Pseudomonadati</taxon>
        <taxon>Pseudomonadota</taxon>
        <taxon>Betaproteobacteria</taxon>
        <taxon>Burkholderiales</taxon>
        <taxon>Burkholderiaceae</taxon>
        <taxon>Paraburkholderia</taxon>
    </lineage>
</organism>